<dbReference type="Proteomes" id="UP000279271">
    <property type="component" value="Unassembled WGS sequence"/>
</dbReference>
<evidence type="ECO:0000313" key="2">
    <source>
        <dbReference type="Proteomes" id="UP000279271"/>
    </source>
</evidence>
<dbReference type="AlphaFoldDB" id="A0A3M7L4P5"/>
<dbReference type="EMBL" id="QOKY01000126">
    <property type="protein sequence ID" value="RMZ57708.1"/>
    <property type="molecule type" value="Genomic_DNA"/>
</dbReference>
<name>A0A3M7L4P5_AUXPR</name>
<accession>A0A3M7L4P5</accession>
<gene>
    <name evidence="1" type="ORF">APUTEX25_001908</name>
</gene>
<evidence type="ECO:0000313" key="1">
    <source>
        <dbReference type="EMBL" id="RMZ57708.1"/>
    </source>
</evidence>
<proteinExistence type="predicted"/>
<comment type="caution">
    <text evidence="1">The sequence shown here is derived from an EMBL/GenBank/DDBJ whole genome shotgun (WGS) entry which is preliminary data.</text>
</comment>
<reference evidence="2" key="1">
    <citation type="journal article" date="2018" name="Algal Res.">
        <title>Characterization of plant carbon substrate utilization by Auxenochlorella protothecoides.</title>
        <authorList>
            <person name="Vogler B.W."/>
            <person name="Starkenburg S.R."/>
            <person name="Sudasinghe N."/>
            <person name="Schambach J.Y."/>
            <person name="Rollin J.A."/>
            <person name="Pattathil S."/>
            <person name="Barry A.N."/>
        </authorList>
    </citation>
    <scope>NUCLEOTIDE SEQUENCE [LARGE SCALE GENOMIC DNA]</scope>
    <source>
        <strain evidence="2">UTEX 25</strain>
    </source>
</reference>
<sequence>MGLSMAAIRVSTLEILESRSTKILLAVECLKMGQKACTADSNGIFGPGNRGKNNFGTKNVGNDNIGNSNVGTANWGNNNDGAGNRCFDKAGNHKVLNDCSLLEFRKHAWVLVFPLPPTRYHQQSYFYCHLCYPSWRETGHSSSIFLGTAVIFSGDNIIKEAVLLSLLNSAPPPVGPAPPPPPYGSIAGSITQDGNDFSFSLNFGAYQPDGVNYAFFTAAGGLIGVGSEDYSSTPMTWTTTLLESQTALATYAPVVAYKTGSGTANALTLT</sequence>
<organism evidence="1 2">
    <name type="scientific">Auxenochlorella protothecoides</name>
    <name type="common">Green microalga</name>
    <name type="synonym">Chlorella protothecoides</name>
    <dbReference type="NCBI Taxonomy" id="3075"/>
    <lineage>
        <taxon>Eukaryota</taxon>
        <taxon>Viridiplantae</taxon>
        <taxon>Chlorophyta</taxon>
        <taxon>core chlorophytes</taxon>
        <taxon>Trebouxiophyceae</taxon>
        <taxon>Chlorellales</taxon>
        <taxon>Chlorellaceae</taxon>
        <taxon>Auxenochlorella</taxon>
    </lineage>
</organism>
<protein>
    <submittedName>
        <fullName evidence="1">Uncharacterized protein</fullName>
    </submittedName>
</protein>